<dbReference type="InterPro" id="IPR000164">
    <property type="entry name" value="Histone_H3/CENP-A"/>
</dbReference>
<comment type="similarity">
    <text evidence="2">Belongs to the histone H3 family.</text>
</comment>
<dbReference type="SUPFAM" id="SSF47113">
    <property type="entry name" value="Histone-fold"/>
    <property type="match status" value="1"/>
</dbReference>
<dbReference type="Proteomes" id="UP000030764">
    <property type="component" value="Unassembled WGS sequence"/>
</dbReference>
<evidence type="ECO:0000259" key="5">
    <source>
        <dbReference type="Pfam" id="PF00125"/>
    </source>
</evidence>
<evidence type="ECO:0000256" key="4">
    <source>
        <dbReference type="ARBA" id="ARBA00059206"/>
    </source>
</evidence>
<protein>
    <recommendedName>
        <fullName evidence="5">Core Histone H2A/H2B/H3 domain-containing protein</fullName>
    </recommendedName>
</protein>
<reference evidence="6 7" key="1">
    <citation type="journal article" date="2014" name="Nat. Genet.">
        <title>Genome and transcriptome of the porcine whipworm Trichuris suis.</title>
        <authorList>
            <person name="Jex A.R."/>
            <person name="Nejsum P."/>
            <person name="Schwarz E.M."/>
            <person name="Hu L."/>
            <person name="Young N.D."/>
            <person name="Hall R.S."/>
            <person name="Korhonen P.K."/>
            <person name="Liao S."/>
            <person name="Thamsborg S."/>
            <person name="Xia J."/>
            <person name="Xu P."/>
            <person name="Wang S."/>
            <person name="Scheerlinck J.P."/>
            <person name="Hofmann A."/>
            <person name="Sternberg P.W."/>
            <person name="Wang J."/>
            <person name="Gasser R.B."/>
        </authorList>
    </citation>
    <scope>NUCLEOTIDE SEQUENCE [LARGE SCALE GENOMIC DNA]</scope>
    <source>
        <strain evidence="6">DCEP-RM93M</strain>
    </source>
</reference>
<sequence>GAGKAPRKQLATRAAGKLVPGIGPLKWAYRYRPGTVALREIRAYQKSTELFIQRQPFQRLVREIAQDFKTDLRFQMSGVLALQEATEAYMVGLFEDTNLCAIHARRVTIMAKDVQLVGRIRGEQQPMRLRQHVFAVAVASAAAEIRYSKEMKRLLNGKAVNPLLDRANSSSNVSRCPQWTSQLPFRDRCLIARAWECHFFVAVIWPKVVWPIADMADNHLAHLPFGRQVVWPTRRLADWSFSRQVIWPAGRLADWSFGRLVCWPTGRLAYTSLSLSG</sequence>
<dbReference type="Pfam" id="PF00125">
    <property type="entry name" value="Histone"/>
    <property type="match status" value="1"/>
</dbReference>
<dbReference type="PANTHER" id="PTHR11426">
    <property type="entry name" value="HISTONE H3"/>
    <property type="match status" value="1"/>
</dbReference>
<feature type="non-terminal residue" evidence="6">
    <location>
        <position position="277"/>
    </location>
</feature>
<dbReference type="PROSITE" id="PS00322">
    <property type="entry name" value="HISTONE_H3_1"/>
    <property type="match status" value="1"/>
</dbReference>
<accession>A0A085LKN8</accession>
<dbReference type="GO" id="GO:0000786">
    <property type="term" value="C:nucleosome"/>
    <property type="evidence" value="ECO:0007669"/>
    <property type="project" value="InterPro"/>
</dbReference>
<dbReference type="Gene3D" id="1.10.20.10">
    <property type="entry name" value="Histone, subunit A"/>
    <property type="match status" value="1"/>
</dbReference>
<comment type="subcellular location">
    <subcellularLocation>
        <location evidence="1">Chromosome</location>
    </subcellularLocation>
</comment>
<dbReference type="InterPro" id="IPR007125">
    <property type="entry name" value="H2A/H2B/H3"/>
</dbReference>
<keyword evidence="3" id="KW-0158">Chromosome</keyword>
<name>A0A085LKN8_9BILA</name>
<dbReference type="PRINTS" id="PR00622">
    <property type="entry name" value="HISTONEH3"/>
</dbReference>
<dbReference type="GO" id="GO:0030527">
    <property type="term" value="F:structural constituent of chromatin"/>
    <property type="evidence" value="ECO:0007669"/>
    <property type="project" value="InterPro"/>
</dbReference>
<comment type="function">
    <text evidence="4">Putative variant histone H3 which may replace conventional H3 in a subset of nucleosomes. Nucleosomes wrap and compact DNA into chromatin, limiting DNA accessibility to the cellular machineries which require DNA as a template. Histones thereby play a central role in transcription regulation, DNA repair, DNA replication and chromosomal stability. DNA accessibility is regulated via a complex set of post-translational modifications of histones, also called histone code, and nucleosome remodeling.</text>
</comment>
<dbReference type="InterPro" id="IPR009072">
    <property type="entry name" value="Histone-fold"/>
</dbReference>
<evidence type="ECO:0000256" key="3">
    <source>
        <dbReference type="ARBA" id="ARBA00022454"/>
    </source>
</evidence>
<dbReference type="EMBL" id="KL363466">
    <property type="protein sequence ID" value="KFD45534.1"/>
    <property type="molecule type" value="Genomic_DNA"/>
</dbReference>
<dbReference type="SMART" id="SM00428">
    <property type="entry name" value="H3"/>
    <property type="match status" value="1"/>
</dbReference>
<feature type="domain" description="Core Histone H2A/H2B/H3" evidence="5">
    <location>
        <begin position="33"/>
        <end position="120"/>
    </location>
</feature>
<dbReference type="AlphaFoldDB" id="A0A085LKN8"/>
<dbReference type="GO" id="GO:0046982">
    <property type="term" value="F:protein heterodimerization activity"/>
    <property type="evidence" value="ECO:0007669"/>
    <property type="project" value="InterPro"/>
</dbReference>
<dbReference type="CDD" id="cd22911">
    <property type="entry name" value="HFD_H3"/>
    <property type="match status" value="1"/>
</dbReference>
<feature type="non-terminal residue" evidence="6">
    <location>
        <position position="1"/>
    </location>
</feature>
<dbReference type="FunFam" id="1.10.20.10:FF:000001">
    <property type="entry name" value="Histone H3"/>
    <property type="match status" value="1"/>
</dbReference>
<keyword evidence="7" id="KW-1185">Reference proteome</keyword>
<organism evidence="6 7">
    <name type="scientific">Trichuris suis</name>
    <name type="common">pig whipworm</name>
    <dbReference type="NCBI Taxonomy" id="68888"/>
    <lineage>
        <taxon>Eukaryota</taxon>
        <taxon>Metazoa</taxon>
        <taxon>Ecdysozoa</taxon>
        <taxon>Nematoda</taxon>
        <taxon>Enoplea</taxon>
        <taxon>Dorylaimia</taxon>
        <taxon>Trichinellida</taxon>
        <taxon>Trichuridae</taxon>
        <taxon>Trichuris</taxon>
    </lineage>
</organism>
<evidence type="ECO:0000256" key="2">
    <source>
        <dbReference type="ARBA" id="ARBA00010343"/>
    </source>
</evidence>
<proteinExistence type="inferred from homology"/>
<evidence type="ECO:0000313" key="6">
    <source>
        <dbReference type="EMBL" id="KFD45534.1"/>
    </source>
</evidence>
<evidence type="ECO:0000313" key="7">
    <source>
        <dbReference type="Proteomes" id="UP000030764"/>
    </source>
</evidence>
<gene>
    <name evidence="6" type="ORF">M513_13581</name>
</gene>
<evidence type="ECO:0000256" key="1">
    <source>
        <dbReference type="ARBA" id="ARBA00004286"/>
    </source>
</evidence>
<dbReference type="PROSITE" id="PS00959">
    <property type="entry name" value="HISTONE_H3_2"/>
    <property type="match status" value="1"/>
</dbReference>
<dbReference type="GO" id="GO:0005654">
    <property type="term" value="C:nucleoplasm"/>
    <property type="evidence" value="ECO:0007669"/>
    <property type="project" value="UniProtKB-ARBA"/>
</dbReference>
<dbReference type="GO" id="GO:0003677">
    <property type="term" value="F:DNA binding"/>
    <property type="evidence" value="ECO:0007669"/>
    <property type="project" value="InterPro"/>
</dbReference>